<comment type="caution">
    <text evidence="2">The sequence shown here is derived from an EMBL/GenBank/DDBJ whole genome shotgun (WGS) entry which is preliminary data.</text>
</comment>
<keyword evidence="1" id="KW-0175">Coiled coil</keyword>
<feature type="coiled-coil region" evidence="1">
    <location>
        <begin position="3"/>
        <end position="37"/>
    </location>
</feature>
<evidence type="ECO:0000256" key="1">
    <source>
        <dbReference type="SAM" id="Coils"/>
    </source>
</evidence>
<gene>
    <name evidence="2" type="ORF">KIW84_012849</name>
</gene>
<dbReference type="Proteomes" id="UP001058974">
    <property type="component" value="Chromosome 1"/>
</dbReference>
<reference evidence="2 3" key="1">
    <citation type="journal article" date="2022" name="Nat. Genet.">
        <title>Improved pea reference genome and pan-genome highlight genomic features and evolutionary characteristics.</title>
        <authorList>
            <person name="Yang T."/>
            <person name="Liu R."/>
            <person name="Luo Y."/>
            <person name="Hu S."/>
            <person name="Wang D."/>
            <person name="Wang C."/>
            <person name="Pandey M.K."/>
            <person name="Ge S."/>
            <person name="Xu Q."/>
            <person name="Li N."/>
            <person name="Li G."/>
            <person name="Huang Y."/>
            <person name="Saxena R.K."/>
            <person name="Ji Y."/>
            <person name="Li M."/>
            <person name="Yan X."/>
            <person name="He Y."/>
            <person name="Liu Y."/>
            <person name="Wang X."/>
            <person name="Xiang C."/>
            <person name="Varshney R.K."/>
            <person name="Ding H."/>
            <person name="Gao S."/>
            <person name="Zong X."/>
        </authorList>
    </citation>
    <scope>NUCLEOTIDE SEQUENCE [LARGE SCALE GENOMIC DNA]</scope>
    <source>
        <strain evidence="2 3">cv. Zhongwan 6</strain>
    </source>
</reference>
<keyword evidence="3" id="KW-1185">Reference proteome</keyword>
<dbReference type="EMBL" id="JAMSHJ010000001">
    <property type="protein sequence ID" value="KAI5444376.1"/>
    <property type="molecule type" value="Genomic_DNA"/>
</dbReference>
<sequence>MDLEQIVKDLQAQNAQLQEMILNLSRGQEELKALLLEKKKDKKPVRHINPKRRQFTKINMTLAQALQGMLKANLITLRDPPAKPNTTSPRYNPNARCAYHSDSPGHDTNDCWSLKNKIQDMIDAGEFEFDPPETPNVITAPLPNHDETVNAVEDTDNDYDLDSWIFPTIGDGSNNRKAEDTIPISFSQE</sequence>
<dbReference type="AlphaFoldDB" id="A0A9D5GWW7"/>
<dbReference type="PANTHER" id="PTHR32108:SF9">
    <property type="entry name" value="REVERSE TRANSCRIPTASE RNASE H-LIKE DOMAIN-CONTAINING PROTEIN"/>
    <property type="match status" value="1"/>
</dbReference>
<name>A0A9D5GWW7_PEA</name>
<dbReference type="PANTHER" id="PTHR32108">
    <property type="entry name" value="DNA-DIRECTED RNA POLYMERASE SUBUNIT ALPHA"/>
    <property type="match status" value="1"/>
</dbReference>
<organism evidence="2 3">
    <name type="scientific">Pisum sativum</name>
    <name type="common">Garden pea</name>
    <name type="synonym">Lathyrus oleraceus</name>
    <dbReference type="NCBI Taxonomy" id="3888"/>
    <lineage>
        <taxon>Eukaryota</taxon>
        <taxon>Viridiplantae</taxon>
        <taxon>Streptophyta</taxon>
        <taxon>Embryophyta</taxon>
        <taxon>Tracheophyta</taxon>
        <taxon>Spermatophyta</taxon>
        <taxon>Magnoliopsida</taxon>
        <taxon>eudicotyledons</taxon>
        <taxon>Gunneridae</taxon>
        <taxon>Pentapetalae</taxon>
        <taxon>rosids</taxon>
        <taxon>fabids</taxon>
        <taxon>Fabales</taxon>
        <taxon>Fabaceae</taxon>
        <taxon>Papilionoideae</taxon>
        <taxon>50 kb inversion clade</taxon>
        <taxon>NPAAA clade</taxon>
        <taxon>Hologalegina</taxon>
        <taxon>IRL clade</taxon>
        <taxon>Fabeae</taxon>
        <taxon>Lathyrus</taxon>
    </lineage>
</organism>
<evidence type="ECO:0000313" key="2">
    <source>
        <dbReference type="EMBL" id="KAI5444376.1"/>
    </source>
</evidence>
<protein>
    <submittedName>
        <fullName evidence="2">Uncharacterized protein</fullName>
    </submittedName>
</protein>
<accession>A0A9D5GWW7</accession>
<evidence type="ECO:0000313" key="3">
    <source>
        <dbReference type="Proteomes" id="UP001058974"/>
    </source>
</evidence>
<dbReference type="Gramene" id="Psat01G0284900-T1">
    <property type="protein sequence ID" value="KAI5444376.1"/>
    <property type="gene ID" value="KIW84_012849"/>
</dbReference>
<proteinExistence type="predicted"/>